<gene>
    <name evidence="2" type="ORF">GUJ93_ZPchr0012g20395</name>
</gene>
<evidence type="ECO:0000313" key="2">
    <source>
        <dbReference type="EMBL" id="KAG8092871.1"/>
    </source>
</evidence>
<name>A0A8J5WQ52_ZIZPA</name>
<dbReference type="Proteomes" id="UP000729402">
    <property type="component" value="Unassembled WGS sequence"/>
</dbReference>
<reference evidence="2" key="1">
    <citation type="journal article" date="2021" name="bioRxiv">
        <title>Whole Genome Assembly and Annotation of Northern Wild Rice, Zizania palustris L., Supports a Whole Genome Duplication in the Zizania Genus.</title>
        <authorList>
            <person name="Haas M."/>
            <person name="Kono T."/>
            <person name="Macchietto M."/>
            <person name="Millas R."/>
            <person name="McGilp L."/>
            <person name="Shao M."/>
            <person name="Duquette J."/>
            <person name="Hirsch C.N."/>
            <person name="Kimball J."/>
        </authorList>
    </citation>
    <scope>NUCLEOTIDE SEQUENCE</scope>
    <source>
        <tissue evidence="2">Fresh leaf tissue</tissue>
    </source>
</reference>
<organism evidence="2 3">
    <name type="scientific">Zizania palustris</name>
    <name type="common">Northern wild rice</name>
    <dbReference type="NCBI Taxonomy" id="103762"/>
    <lineage>
        <taxon>Eukaryota</taxon>
        <taxon>Viridiplantae</taxon>
        <taxon>Streptophyta</taxon>
        <taxon>Embryophyta</taxon>
        <taxon>Tracheophyta</taxon>
        <taxon>Spermatophyta</taxon>
        <taxon>Magnoliopsida</taxon>
        <taxon>Liliopsida</taxon>
        <taxon>Poales</taxon>
        <taxon>Poaceae</taxon>
        <taxon>BOP clade</taxon>
        <taxon>Oryzoideae</taxon>
        <taxon>Oryzeae</taxon>
        <taxon>Zizaniinae</taxon>
        <taxon>Zizania</taxon>
    </lineage>
</organism>
<reference evidence="2" key="2">
    <citation type="submission" date="2021-02" db="EMBL/GenBank/DDBJ databases">
        <authorList>
            <person name="Kimball J.A."/>
            <person name="Haas M.W."/>
            <person name="Macchietto M."/>
            <person name="Kono T."/>
            <person name="Duquette J."/>
            <person name="Shao M."/>
        </authorList>
    </citation>
    <scope>NUCLEOTIDE SEQUENCE</scope>
    <source>
        <tissue evidence="2">Fresh leaf tissue</tissue>
    </source>
</reference>
<sequence length="102" mass="10795">MDLRRVPRPSSGGVEPQVPPYRKVGFFMSSEPASAAALTTPPASAPTEVSSSSLPRYVLSRGSLCAVMIQLPRIPDHPLLPSSPPPPSSTRLDAASYHDDVS</sequence>
<protein>
    <submittedName>
        <fullName evidence="2">Uncharacterized protein</fullName>
    </submittedName>
</protein>
<feature type="region of interest" description="Disordered" evidence="1">
    <location>
        <begin position="75"/>
        <end position="102"/>
    </location>
</feature>
<proteinExistence type="predicted"/>
<dbReference type="AlphaFoldDB" id="A0A8J5WQ52"/>
<keyword evidence="3" id="KW-1185">Reference proteome</keyword>
<evidence type="ECO:0000256" key="1">
    <source>
        <dbReference type="SAM" id="MobiDB-lite"/>
    </source>
</evidence>
<accession>A0A8J5WQ52</accession>
<evidence type="ECO:0000313" key="3">
    <source>
        <dbReference type="Proteomes" id="UP000729402"/>
    </source>
</evidence>
<dbReference type="EMBL" id="JAAALK010000080">
    <property type="protein sequence ID" value="KAG8092871.1"/>
    <property type="molecule type" value="Genomic_DNA"/>
</dbReference>
<comment type="caution">
    <text evidence="2">The sequence shown here is derived from an EMBL/GenBank/DDBJ whole genome shotgun (WGS) entry which is preliminary data.</text>
</comment>